<comment type="caution">
    <text evidence="7">The sequence shown here is derived from an EMBL/GenBank/DDBJ whole genome shotgun (WGS) entry which is preliminary data.</text>
</comment>
<organism evidence="7 8">
    <name type="scientific">Anaerosporomusa subterranea</name>
    <dbReference type="NCBI Taxonomy" id="1794912"/>
    <lineage>
        <taxon>Bacteria</taxon>
        <taxon>Bacillati</taxon>
        <taxon>Bacillota</taxon>
        <taxon>Negativicutes</taxon>
        <taxon>Acetonemataceae</taxon>
        <taxon>Anaerosporomusa</taxon>
    </lineage>
</organism>
<dbReference type="InterPro" id="IPR052156">
    <property type="entry name" value="BCAA_Transport_ATP-bd_LivF"/>
</dbReference>
<dbReference type="InterPro" id="IPR017871">
    <property type="entry name" value="ABC_transporter-like_CS"/>
</dbReference>
<dbReference type="Gene3D" id="3.40.50.300">
    <property type="entry name" value="P-loop containing nucleotide triphosphate hydrolases"/>
    <property type="match status" value="1"/>
</dbReference>
<dbReference type="PROSITE" id="PS50893">
    <property type="entry name" value="ABC_TRANSPORTER_2"/>
    <property type="match status" value="1"/>
</dbReference>
<dbReference type="AlphaFoldDB" id="A0A154BSW8"/>
<dbReference type="GO" id="GO:0016887">
    <property type="term" value="F:ATP hydrolysis activity"/>
    <property type="evidence" value="ECO:0007669"/>
    <property type="project" value="InterPro"/>
</dbReference>
<dbReference type="InterPro" id="IPR003593">
    <property type="entry name" value="AAA+_ATPase"/>
</dbReference>
<evidence type="ECO:0000256" key="3">
    <source>
        <dbReference type="ARBA" id="ARBA00022741"/>
    </source>
</evidence>
<proteinExistence type="inferred from homology"/>
<dbReference type="InterPro" id="IPR003439">
    <property type="entry name" value="ABC_transporter-like_ATP-bd"/>
</dbReference>
<dbReference type="PROSITE" id="PS00211">
    <property type="entry name" value="ABC_TRANSPORTER_1"/>
    <property type="match status" value="1"/>
</dbReference>
<feature type="domain" description="ABC transporter" evidence="6">
    <location>
        <begin position="2"/>
        <end position="233"/>
    </location>
</feature>
<dbReference type="PANTHER" id="PTHR43820:SF3">
    <property type="entry name" value="BRANCHED-CHAIN AMINO ACID TRANSPORT SYSTEM,ATP-BINDING PROTEIN"/>
    <property type="match status" value="1"/>
</dbReference>
<dbReference type="Proteomes" id="UP000076268">
    <property type="component" value="Unassembled WGS sequence"/>
</dbReference>
<dbReference type="PANTHER" id="PTHR43820">
    <property type="entry name" value="HIGH-AFFINITY BRANCHED-CHAIN AMINO ACID TRANSPORT ATP-BINDING PROTEIN LIVF"/>
    <property type="match status" value="1"/>
</dbReference>
<name>A0A154BSW8_ANASB</name>
<gene>
    <name evidence="7" type="ORF">AXX12_02140</name>
</gene>
<dbReference type="CDD" id="cd03224">
    <property type="entry name" value="ABC_TM1139_LivF_branched"/>
    <property type="match status" value="1"/>
</dbReference>
<keyword evidence="5" id="KW-0029">Amino-acid transport</keyword>
<dbReference type="OrthoDB" id="9779136at2"/>
<evidence type="ECO:0000313" key="7">
    <source>
        <dbReference type="EMBL" id="KYZ76965.1"/>
    </source>
</evidence>
<dbReference type="SMART" id="SM00382">
    <property type="entry name" value="AAA"/>
    <property type="match status" value="1"/>
</dbReference>
<keyword evidence="4 7" id="KW-0067">ATP-binding</keyword>
<dbReference type="EMBL" id="LSGP01000013">
    <property type="protein sequence ID" value="KYZ76965.1"/>
    <property type="molecule type" value="Genomic_DNA"/>
</dbReference>
<protein>
    <submittedName>
        <fullName evidence="7">ABC transporter ATP-binding protein</fullName>
    </submittedName>
</protein>
<keyword evidence="2" id="KW-0813">Transport</keyword>
<dbReference type="SUPFAM" id="SSF52540">
    <property type="entry name" value="P-loop containing nucleoside triphosphate hydrolases"/>
    <property type="match status" value="1"/>
</dbReference>
<accession>A0A154BSW8</accession>
<comment type="similarity">
    <text evidence="1">Belongs to the ABC transporter superfamily.</text>
</comment>
<dbReference type="RefSeq" id="WP_066238425.1">
    <property type="nucleotide sequence ID" value="NZ_LSGP01000013.1"/>
</dbReference>
<dbReference type="GO" id="GO:0015807">
    <property type="term" value="P:L-amino acid transport"/>
    <property type="evidence" value="ECO:0007669"/>
    <property type="project" value="TreeGrafter"/>
</dbReference>
<keyword evidence="3" id="KW-0547">Nucleotide-binding</keyword>
<dbReference type="GO" id="GO:0005524">
    <property type="term" value="F:ATP binding"/>
    <property type="evidence" value="ECO:0007669"/>
    <property type="project" value="UniProtKB-KW"/>
</dbReference>
<dbReference type="STRING" id="1794912.AXX12_02140"/>
<sequence length="235" mass="25541">MLTVKDLHVSYGHIQALEGVSLEVPEGKIISIIGSNGAGKTTLLNTISGIVKQKAGTIEFEGQTLTRAAHQVVKLGLVHVPEGRKIFSGLTVKENLYAGAFIAKDKAKVEENIEKMYKMYPILEKRQNQHAGTLSGGEQQMLAICRGLMSEPKMILLDEPSLGLAPIIVQGVFELIKQISAQGLTVMLVEQNAKKALALCDYAYVLENGKIVVQGLGKELLCDDRIKKAYLGERA</sequence>
<evidence type="ECO:0000256" key="1">
    <source>
        <dbReference type="ARBA" id="ARBA00005417"/>
    </source>
</evidence>
<evidence type="ECO:0000256" key="4">
    <source>
        <dbReference type="ARBA" id="ARBA00022840"/>
    </source>
</evidence>
<dbReference type="InterPro" id="IPR030660">
    <property type="entry name" value="ABC_branched_ATPase_LivF/BraG"/>
</dbReference>
<evidence type="ECO:0000259" key="6">
    <source>
        <dbReference type="PROSITE" id="PS50893"/>
    </source>
</evidence>
<dbReference type="PIRSF" id="PIRSF039137">
    <property type="entry name" value="ABC_branched_ATPase"/>
    <property type="match status" value="1"/>
</dbReference>
<evidence type="ECO:0000256" key="2">
    <source>
        <dbReference type="ARBA" id="ARBA00022448"/>
    </source>
</evidence>
<keyword evidence="8" id="KW-1185">Reference proteome</keyword>
<dbReference type="Pfam" id="PF00005">
    <property type="entry name" value="ABC_tran"/>
    <property type="match status" value="1"/>
</dbReference>
<evidence type="ECO:0000313" key="8">
    <source>
        <dbReference type="Proteomes" id="UP000076268"/>
    </source>
</evidence>
<evidence type="ECO:0000256" key="5">
    <source>
        <dbReference type="ARBA" id="ARBA00022970"/>
    </source>
</evidence>
<dbReference type="GO" id="GO:0015658">
    <property type="term" value="F:branched-chain amino acid transmembrane transporter activity"/>
    <property type="evidence" value="ECO:0007669"/>
    <property type="project" value="InterPro"/>
</dbReference>
<reference evidence="7 8" key="1">
    <citation type="submission" date="2016-02" db="EMBL/GenBank/DDBJ databases">
        <title>Anaerosporomusa subterraneum gen. nov., sp. nov., a spore-forming obligate anaerobe isolated from saprolite.</title>
        <authorList>
            <person name="Choi J.K."/>
            <person name="Shah M."/>
            <person name="Yee N."/>
        </authorList>
    </citation>
    <scope>NUCLEOTIDE SEQUENCE [LARGE SCALE GENOMIC DNA]</scope>
    <source>
        <strain evidence="7 8">RU4</strain>
    </source>
</reference>
<dbReference type="InterPro" id="IPR027417">
    <property type="entry name" value="P-loop_NTPase"/>
</dbReference>